<evidence type="ECO:0000313" key="3">
    <source>
        <dbReference type="EMBL" id="KAK1615515.1"/>
    </source>
</evidence>
<feature type="compositionally biased region" description="Low complexity" evidence="1">
    <location>
        <begin position="7"/>
        <end position="19"/>
    </location>
</feature>
<keyword evidence="4" id="KW-1185">Reference proteome</keyword>
<evidence type="ECO:0000256" key="1">
    <source>
        <dbReference type="SAM" id="MobiDB-lite"/>
    </source>
</evidence>
<feature type="domain" description="RNase H type-1" evidence="2">
    <location>
        <begin position="96"/>
        <end position="135"/>
    </location>
</feature>
<dbReference type="GO" id="GO:0003676">
    <property type="term" value="F:nucleic acid binding"/>
    <property type="evidence" value="ECO:0007669"/>
    <property type="project" value="InterPro"/>
</dbReference>
<dbReference type="InterPro" id="IPR002156">
    <property type="entry name" value="RNaseH_domain"/>
</dbReference>
<gene>
    <name evidence="3" type="ORF">QYE76_021032</name>
</gene>
<dbReference type="EMBL" id="JAUUTY010000006">
    <property type="protein sequence ID" value="KAK1615515.1"/>
    <property type="molecule type" value="Genomic_DNA"/>
</dbReference>
<dbReference type="GO" id="GO:0004523">
    <property type="term" value="F:RNA-DNA hybrid ribonuclease activity"/>
    <property type="evidence" value="ECO:0007669"/>
    <property type="project" value="InterPro"/>
</dbReference>
<evidence type="ECO:0000313" key="4">
    <source>
        <dbReference type="Proteomes" id="UP001231189"/>
    </source>
</evidence>
<accession>A0AAD8VSG2</accession>
<name>A0AAD8VSG2_LOLMU</name>
<organism evidence="3 4">
    <name type="scientific">Lolium multiflorum</name>
    <name type="common">Italian ryegrass</name>
    <name type="synonym">Lolium perenne subsp. multiflorum</name>
    <dbReference type="NCBI Taxonomy" id="4521"/>
    <lineage>
        <taxon>Eukaryota</taxon>
        <taxon>Viridiplantae</taxon>
        <taxon>Streptophyta</taxon>
        <taxon>Embryophyta</taxon>
        <taxon>Tracheophyta</taxon>
        <taxon>Spermatophyta</taxon>
        <taxon>Magnoliopsida</taxon>
        <taxon>Liliopsida</taxon>
        <taxon>Poales</taxon>
        <taxon>Poaceae</taxon>
        <taxon>BOP clade</taxon>
        <taxon>Pooideae</taxon>
        <taxon>Poodae</taxon>
        <taxon>Poeae</taxon>
        <taxon>Poeae Chloroplast Group 2 (Poeae type)</taxon>
        <taxon>Loliodinae</taxon>
        <taxon>Loliinae</taxon>
        <taxon>Lolium</taxon>
    </lineage>
</organism>
<evidence type="ECO:0000259" key="2">
    <source>
        <dbReference type="Pfam" id="PF13456"/>
    </source>
</evidence>
<dbReference type="Pfam" id="PF13456">
    <property type="entry name" value="RVT_3"/>
    <property type="match status" value="1"/>
</dbReference>
<sequence>MVGSRVSLTSSPLPTTFPSHPTPHHLHLQGAHARGNSLTGLHHRLRILCTLPLRLLERQPPTMPHLCVRTPDTKRLCGLQKTMYFKPEDGYKVLNNFAEYKGLLAELRVAVALGTKRLIFKGDLQLIVKFSNTRATLSR</sequence>
<dbReference type="Proteomes" id="UP001231189">
    <property type="component" value="Unassembled WGS sequence"/>
</dbReference>
<comment type="caution">
    <text evidence="3">The sequence shown here is derived from an EMBL/GenBank/DDBJ whole genome shotgun (WGS) entry which is preliminary data.</text>
</comment>
<feature type="region of interest" description="Disordered" evidence="1">
    <location>
        <begin position="1"/>
        <end position="28"/>
    </location>
</feature>
<proteinExistence type="predicted"/>
<dbReference type="AlphaFoldDB" id="A0AAD8VSG2"/>
<protein>
    <recommendedName>
        <fullName evidence="2">RNase H type-1 domain-containing protein</fullName>
    </recommendedName>
</protein>
<reference evidence="3" key="1">
    <citation type="submission" date="2023-07" db="EMBL/GenBank/DDBJ databases">
        <title>A chromosome-level genome assembly of Lolium multiflorum.</title>
        <authorList>
            <person name="Chen Y."/>
            <person name="Copetti D."/>
            <person name="Kolliker R."/>
            <person name="Studer B."/>
        </authorList>
    </citation>
    <scope>NUCLEOTIDE SEQUENCE</scope>
    <source>
        <strain evidence="3">02402/16</strain>
        <tissue evidence="3">Leaf</tissue>
    </source>
</reference>